<dbReference type="Pfam" id="PF13554">
    <property type="entry name" value="Phage_tail_terminator_5"/>
    <property type="match status" value="1"/>
</dbReference>
<proteinExistence type="predicted"/>
<keyword evidence="2" id="KW-1185">Reference proteome</keyword>
<dbReference type="RefSeq" id="YP_009055293.1">
    <property type="nucleotide sequence ID" value="NC_024783.1"/>
</dbReference>
<dbReference type="InterPro" id="IPR025395">
    <property type="entry name" value="Phage_tail_terminator-like"/>
</dbReference>
<dbReference type="Proteomes" id="UP000202235">
    <property type="component" value="Segment"/>
</dbReference>
<evidence type="ECO:0000313" key="1">
    <source>
        <dbReference type="EMBL" id="AIK68727.1"/>
    </source>
</evidence>
<organism evidence="1 2">
    <name type="scientific">Escherichia phage EK99P-1</name>
    <dbReference type="NCBI Taxonomy" id="1527514"/>
    <lineage>
        <taxon>Viruses</taxon>
        <taxon>Duplodnaviria</taxon>
        <taxon>Heunggongvirae</taxon>
        <taxon>Uroviricota</taxon>
        <taxon>Caudoviricetes</taxon>
        <taxon>Dhillonvirus</taxon>
        <taxon>Dhillonvirus EK99P1</taxon>
    </lineage>
</organism>
<evidence type="ECO:0000313" key="2">
    <source>
        <dbReference type="Proteomes" id="UP000202235"/>
    </source>
</evidence>
<dbReference type="EMBL" id="KM233151">
    <property type="protein sequence ID" value="AIK68727.1"/>
    <property type="molecule type" value="Genomic_DNA"/>
</dbReference>
<dbReference type="Gene3D" id="3.30.2000.20">
    <property type="match status" value="1"/>
</dbReference>
<protein>
    <submittedName>
        <fullName evidence="1">Uncharacterized protein</fullName>
    </submittedName>
</protein>
<reference evidence="1 2" key="1">
    <citation type="submission" date="2014-07" db="EMBL/GenBank/DDBJ databases">
        <title>Virulent Bacteriophage Infecting Escherichia coli K99.</title>
        <authorList>
            <person name="Son J.S."/>
            <person name="Paik H.R."/>
            <person name="Park S.H."/>
            <person name="Kim B.K."/>
            <person name="Jun S.Y."/>
            <person name="Yoon S.J."/>
            <person name="Kang S.H."/>
        </authorList>
    </citation>
    <scope>NUCLEOTIDE SEQUENCE [LARGE SCALE GENOMIC DNA]</scope>
</reference>
<dbReference type="OrthoDB" id="13275at10239"/>
<accession>A0A076YNY6</accession>
<sequence>MSNTLIRKALNSVVEELSVSLSTSARPIKVNWENVSGDHANGSGVYLEPYLLPAPTQFVGFQQKGRIYAGVYQVAVVFPAGTGTQYASELADAIATSDKWRAVRLTGAAFQLQDAPYTSSVIEDVDRARIVVTVPYTCCA</sequence>
<name>A0A076YNY6_9CAUD</name>
<dbReference type="KEGG" id="vg:20284429"/>
<dbReference type="GeneID" id="20284429"/>
<gene>
    <name evidence="1" type="ORF">EK99P-1_0015</name>
</gene>